<dbReference type="AlphaFoldDB" id="A0A024FW52"/>
<protein>
    <submittedName>
        <fullName evidence="1">Uncharacterized protein</fullName>
    </submittedName>
</protein>
<dbReference type="InParanoid" id="A0A024FW52"/>
<organism evidence="1 2">
    <name type="scientific">Albugo candida</name>
    <dbReference type="NCBI Taxonomy" id="65357"/>
    <lineage>
        <taxon>Eukaryota</taxon>
        <taxon>Sar</taxon>
        <taxon>Stramenopiles</taxon>
        <taxon>Oomycota</taxon>
        <taxon>Peronosporomycetes</taxon>
        <taxon>Albuginales</taxon>
        <taxon>Albuginaceae</taxon>
        <taxon>Albugo</taxon>
    </lineage>
</organism>
<keyword evidence="2" id="KW-1185">Reference proteome</keyword>
<dbReference type="Proteomes" id="UP000053237">
    <property type="component" value="Unassembled WGS sequence"/>
</dbReference>
<proteinExistence type="predicted"/>
<dbReference type="EMBL" id="CAIX01000897">
    <property type="protein sequence ID" value="CCI11266.1"/>
    <property type="molecule type" value="Genomic_DNA"/>
</dbReference>
<comment type="caution">
    <text evidence="1">The sequence shown here is derived from an EMBL/GenBank/DDBJ whole genome shotgun (WGS) entry which is preliminary data.</text>
</comment>
<sequence>MEKFDQDEPKAYVKYYIAFLRPALFKETIKSETSCRAMRPTDYIHCLLGIVKEHAMSFQRYGGPILQVGMIDKSLFLREVGR</sequence>
<reference evidence="1 2" key="1">
    <citation type="submission" date="2012-05" db="EMBL/GenBank/DDBJ databases">
        <title>Recombination and specialization in a pathogen metapopulation.</title>
        <authorList>
            <person name="Gardiner A."/>
            <person name="Kemen E."/>
            <person name="Schultz-Larsen T."/>
            <person name="MacLean D."/>
            <person name="Van Oosterhout C."/>
            <person name="Jones J.D.G."/>
        </authorList>
    </citation>
    <scope>NUCLEOTIDE SEQUENCE [LARGE SCALE GENOMIC DNA]</scope>
    <source>
        <strain evidence="1 2">Ac Nc2</strain>
    </source>
</reference>
<accession>A0A024FW52</accession>
<evidence type="ECO:0000313" key="2">
    <source>
        <dbReference type="Proteomes" id="UP000053237"/>
    </source>
</evidence>
<evidence type="ECO:0000313" key="1">
    <source>
        <dbReference type="EMBL" id="CCI11266.1"/>
    </source>
</evidence>
<gene>
    <name evidence="1" type="ORF">BN9_126730</name>
</gene>
<name>A0A024FW52_9STRA</name>